<gene>
    <name evidence="2" type="ORF">J2Z40_002197</name>
</gene>
<keyword evidence="1" id="KW-1133">Transmembrane helix</keyword>
<name>A0ABS4RFE9_9BACI</name>
<organism evidence="2 3">
    <name type="scientific">Cytobacillus eiseniae</name>
    <dbReference type="NCBI Taxonomy" id="762947"/>
    <lineage>
        <taxon>Bacteria</taxon>
        <taxon>Bacillati</taxon>
        <taxon>Bacillota</taxon>
        <taxon>Bacilli</taxon>
        <taxon>Bacillales</taxon>
        <taxon>Bacillaceae</taxon>
        <taxon>Cytobacillus</taxon>
    </lineage>
</organism>
<comment type="caution">
    <text evidence="2">The sequence shown here is derived from an EMBL/GenBank/DDBJ whole genome shotgun (WGS) entry which is preliminary data.</text>
</comment>
<keyword evidence="2" id="KW-0132">Cell division</keyword>
<reference evidence="2 3" key="1">
    <citation type="submission" date="2021-03" db="EMBL/GenBank/DDBJ databases">
        <title>Genomic Encyclopedia of Type Strains, Phase IV (KMG-IV): sequencing the most valuable type-strain genomes for metagenomic binning, comparative biology and taxonomic classification.</title>
        <authorList>
            <person name="Goeker M."/>
        </authorList>
    </citation>
    <scope>NUCLEOTIDE SEQUENCE [LARGE SCALE GENOMIC DNA]</scope>
    <source>
        <strain evidence="2 3">DSM 26675</strain>
    </source>
</reference>
<proteinExistence type="predicted"/>
<keyword evidence="1" id="KW-0812">Transmembrane</keyword>
<evidence type="ECO:0000313" key="2">
    <source>
        <dbReference type="EMBL" id="MBP2241625.1"/>
    </source>
</evidence>
<dbReference type="GO" id="GO:0051301">
    <property type="term" value="P:cell division"/>
    <property type="evidence" value="ECO:0007669"/>
    <property type="project" value="UniProtKB-KW"/>
</dbReference>
<evidence type="ECO:0000313" key="3">
    <source>
        <dbReference type="Proteomes" id="UP001519293"/>
    </source>
</evidence>
<protein>
    <submittedName>
        <fullName evidence="2">Cell division protein YceG involved in septum cleavage</fullName>
    </submittedName>
</protein>
<keyword evidence="2" id="KW-0131">Cell cycle</keyword>
<accession>A0ABS4RFE9</accession>
<dbReference type="RefSeq" id="WP_066395962.1">
    <property type="nucleotide sequence ID" value="NZ_JAGIKZ010000011.1"/>
</dbReference>
<dbReference type="EMBL" id="JAGIKZ010000011">
    <property type="protein sequence ID" value="MBP2241625.1"/>
    <property type="molecule type" value="Genomic_DNA"/>
</dbReference>
<dbReference type="Proteomes" id="UP001519293">
    <property type="component" value="Unassembled WGS sequence"/>
</dbReference>
<keyword evidence="1" id="KW-0472">Membrane</keyword>
<sequence length="158" mass="18026">MNKRNTRAFAFGIFVAVCIIGGFFFQIEKKPANDISNEKAKKFLEEKGFTVLSTAEYEQMKKTITEHEKMEKSAQDSLQEPEEVPSVNKVISYQLEINSGMYSHDIATLLAEKQIIDDSTQFETYLEEHGYSTKIQLGSFNLTSEMSYKEIAKLITKS</sequence>
<keyword evidence="3" id="KW-1185">Reference proteome</keyword>
<evidence type="ECO:0000256" key="1">
    <source>
        <dbReference type="SAM" id="Phobius"/>
    </source>
</evidence>
<dbReference type="Gene3D" id="3.30.1490.480">
    <property type="entry name" value="Endolytic murein transglycosylase"/>
    <property type="match status" value="1"/>
</dbReference>
<feature type="transmembrane region" description="Helical" evidence="1">
    <location>
        <begin position="7"/>
        <end position="27"/>
    </location>
</feature>